<keyword evidence="6 10" id="KW-0653">Protein transport</keyword>
<keyword evidence="4 10" id="KW-0963">Cytoplasm</keyword>
<keyword evidence="15" id="KW-1185">Reference proteome</keyword>
<evidence type="ECO:0000256" key="11">
    <source>
        <dbReference type="RuleBase" id="RU366052"/>
    </source>
</evidence>
<evidence type="ECO:0000256" key="4">
    <source>
        <dbReference type="ARBA" id="ARBA00022490"/>
    </source>
</evidence>
<accession>A0A1J4IZP2</accession>
<dbReference type="CDD" id="cd14830">
    <property type="entry name" value="Delta_COP_N"/>
    <property type="match status" value="1"/>
</dbReference>
<comment type="function">
    <text evidence="10">The coatomer is a cytosolic protein complex that binds to dilysine motifs and reversibly associates with Golgi non-clathrin-coated vesicles, which further mediate biosynthetic protein transport from the ER, via the Golgi up to the trans Golgi network. Coatomer complex is required for budding from Golgi membranes, and is essential for the retrograde Golgi-to-ER transport of dilysine-tagged proteins.</text>
</comment>
<evidence type="ECO:0000256" key="3">
    <source>
        <dbReference type="ARBA" id="ARBA00022448"/>
    </source>
</evidence>
<evidence type="ECO:0000256" key="2">
    <source>
        <dbReference type="ARBA" id="ARBA00011775"/>
    </source>
</evidence>
<dbReference type="InterPro" id="IPR028565">
    <property type="entry name" value="MHD"/>
</dbReference>
<evidence type="ECO:0000313" key="15">
    <source>
        <dbReference type="Proteomes" id="UP000179807"/>
    </source>
</evidence>
<evidence type="ECO:0000256" key="1">
    <source>
        <dbReference type="ARBA" id="ARBA00010516"/>
    </source>
</evidence>
<feature type="region of interest" description="Disordered" evidence="12">
    <location>
        <begin position="216"/>
        <end position="269"/>
    </location>
</feature>
<feature type="compositionally biased region" description="Polar residues" evidence="12">
    <location>
        <begin position="232"/>
        <end position="245"/>
    </location>
</feature>
<dbReference type="GO" id="GO:0030126">
    <property type="term" value="C:COPI vesicle coat"/>
    <property type="evidence" value="ECO:0007669"/>
    <property type="project" value="UniProtKB-UniRule"/>
</dbReference>
<dbReference type="GO" id="GO:0006890">
    <property type="term" value="P:retrograde vesicle-mediated transport, Golgi to endoplasmic reticulum"/>
    <property type="evidence" value="ECO:0007669"/>
    <property type="project" value="UniProtKB-UniRule"/>
</dbReference>
<keyword evidence="7 10" id="KW-0333">Golgi apparatus</keyword>
<evidence type="ECO:0000256" key="8">
    <source>
        <dbReference type="ARBA" id="ARBA00023136"/>
    </source>
</evidence>
<dbReference type="Proteomes" id="UP000179807">
    <property type="component" value="Unassembled WGS sequence"/>
</dbReference>
<comment type="caution">
    <text evidence="14">The sequence shown here is derived from an EMBL/GenBank/DDBJ whole genome shotgun (WGS) entry which is preliminary data.</text>
</comment>
<comment type="similarity">
    <text evidence="1 10">Belongs to the adaptor complexes medium subunit family. Delta-COP subfamily.</text>
</comment>
<dbReference type="VEuPathDB" id="TrichDB:TRFO_12253"/>
<name>A0A1J4IZP2_9EUKA</name>
<comment type="subcellular location">
    <subcellularLocation>
        <location evidence="10 11">Cytoplasm</location>
    </subcellularLocation>
    <subcellularLocation>
        <location evidence="10 11">Cytoplasmic vesicle</location>
        <location evidence="10 11">COPI-coated vesicle membrane</location>
        <topology evidence="10 11">Peripheral membrane protein</topology>
        <orientation evidence="10 11">Cytoplasmic side</orientation>
    </subcellularLocation>
    <subcellularLocation>
        <location evidence="10 11">Golgi apparatus membrane</location>
        <topology evidence="10 11">Peripheral membrane protein</topology>
        <orientation evidence="10 11">Cytoplasmic side</orientation>
    </subcellularLocation>
</comment>
<sequence>MIYTVAIITHAGKLVLARQFTHENRNHIEGQLGAFQKLVQFSGHSYIDTEKVRFVFQEINELYIILVVSKDSNLVSDLEALSLLVDVTRNMAGDFSEEKIIKKSLDLIFAYDECIFDGFKQNFTAANIIHFLKMDSAEEAEANRIRAEKEALAAAYMKKKAMEFEENRIHQKSSLIPSFVQNSISNTMNNAFNNTPTTSIPQQGGYNSGTQVFNEEENYSRPRASKPARSGMSLTRSAGSKTRAQQVMAEEGLEAPPPKAESSNTNVVSSPVKSNDFVITIHEKFTATLSRLDAVREVGVEGRLMASYNRKLNAIIQIDSNALPANYRYKVMQQPRGKLWNDRKMLVYDNTGEKYGPGTDVTLLCWRMTSTNRDDLPINVSCWVQQSRNGSTFSCDVELVKDGFSTDTLEITIPVIDASLLRNINITQCSSGNVETHERELYLKWVLDPLDDSNSKAELEFSTQSCEDDAFYPVSIAFMAPTTICDVEVLSLEPGEDEDSPMPKIECHKVCATNRFEIE</sequence>
<dbReference type="Pfam" id="PF00928">
    <property type="entry name" value="Adap_comp_sub"/>
    <property type="match status" value="1"/>
</dbReference>
<dbReference type="EMBL" id="MLAK01001459">
    <property type="protein sequence ID" value="OHS92878.1"/>
    <property type="molecule type" value="Genomic_DNA"/>
</dbReference>
<evidence type="ECO:0000313" key="14">
    <source>
        <dbReference type="EMBL" id="OHS92878.1"/>
    </source>
</evidence>
<dbReference type="OrthoDB" id="10266042at2759"/>
<feature type="domain" description="MHD" evidence="13">
    <location>
        <begin position="274"/>
        <end position="519"/>
    </location>
</feature>
<keyword evidence="8 10" id="KW-0472">Membrane</keyword>
<keyword evidence="5 10" id="KW-0931">ER-Golgi transport</keyword>
<keyword evidence="9 10" id="KW-0968">Cytoplasmic vesicle</keyword>
<dbReference type="GO" id="GO:0051645">
    <property type="term" value="P:Golgi localization"/>
    <property type="evidence" value="ECO:0007669"/>
    <property type="project" value="TreeGrafter"/>
</dbReference>
<dbReference type="PANTHER" id="PTHR10121:SF0">
    <property type="entry name" value="COATOMER SUBUNIT DELTA"/>
    <property type="match status" value="1"/>
</dbReference>
<evidence type="ECO:0000256" key="5">
    <source>
        <dbReference type="ARBA" id="ARBA00022892"/>
    </source>
</evidence>
<dbReference type="Gene3D" id="3.30.450.60">
    <property type="match status" value="1"/>
</dbReference>
<dbReference type="GO" id="GO:0006888">
    <property type="term" value="P:endoplasmic reticulum to Golgi vesicle-mediated transport"/>
    <property type="evidence" value="ECO:0007669"/>
    <property type="project" value="TreeGrafter"/>
</dbReference>
<dbReference type="PANTHER" id="PTHR10121">
    <property type="entry name" value="COATOMER SUBUNIT DELTA"/>
    <property type="match status" value="1"/>
</dbReference>
<evidence type="ECO:0000256" key="6">
    <source>
        <dbReference type="ARBA" id="ARBA00022927"/>
    </source>
</evidence>
<dbReference type="PROSITE" id="PS51072">
    <property type="entry name" value="MHD"/>
    <property type="match status" value="1"/>
</dbReference>
<evidence type="ECO:0000256" key="7">
    <source>
        <dbReference type="ARBA" id="ARBA00023034"/>
    </source>
</evidence>
<dbReference type="SUPFAM" id="SSF49447">
    <property type="entry name" value="Second domain of Mu2 adaptin subunit (ap50) of ap2 adaptor"/>
    <property type="match status" value="1"/>
</dbReference>
<evidence type="ECO:0000259" key="13">
    <source>
        <dbReference type="PROSITE" id="PS51072"/>
    </source>
</evidence>
<dbReference type="GeneID" id="94831227"/>
<dbReference type="AlphaFoldDB" id="A0A1J4IZP2"/>
<dbReference type="GO" id="GO:0000139">
    <property type="term" value="C:Golgi membrane"/>
    <property type="evidence" value="ECO:0007669"/>
    <property type="project" value="UniProtKB-SubCell"/>
</dbReference>
<organism evidence="14 15">
    <name type="scientific">Tritrichomonas foetus</name>
    <dbReference type="NCBI Taxonomy" id="1144522"/>
    <lineage>
        <taxon>Eukaryota</taxon>
        <taxon>Metamonada</taxon>
        <taxon>Parabasalia</taxon>
        <taxon>Tritrichomonadida</taxon>
        <taxon>Tritrichomonadidae</taxon>
        <taxon>Tritrichomonas</taxon>
    </lineage>
</organism>
<evidence type="ECO:0000256" key="10">
    <source>
        <dbReference type="RuleBase" id="RU364018"/>
    </source>
</evidence>
<gene>
    <name evidence="14" type="ORF">TRFO_12253</name>
</gene>
<keyword evidence="3 10" id="KW-0813">Transport</keyword>
<proteinExistence type="inferred from homology"/>
<evidence type="ECO:0000256" key="12">
    <source>
        <dbReference type="SAM" id="MobiDB-lite"/>
    </source>
</evidence>
<dbReference type="GO" id="GO:0015031">
    <property type="term" value="P:protein transport"/>
    <property type="evidence" value="ECO:0007669"/>
    <property type="project" value="UniProtKB-KW"/>
</dbReference>
<comment type="subunit">
    <text evidence="2 10">Oligomeric complex that consists of at least the alpha, beta, beta', gamma, delta, epsilon and zeta subunits.</text>
</comment>
<dbReference type="SUPFAM" id="SSF64356">
    <property type="entry name" value="SNARE-like"/>
    <property type="match status" value="1"/>
</dbReference>
<dbReference type="Pfam" id="PF01217">
    <property type="entry name" value="Clat_adaptor_s"/>
    <property type="match status" value="1"/>
</dbReference>
<dbReference type="InterPro" id="IPR027059">
    <property type="entry name" value="Coatomer_dsu"/>
</dbReference>
<protein>
    <recommendedName>
        <fullName evidence="10">Coatomer subunit delta</fullName>
    </recommendedName>
</protein>
<evidence type="ECO:0000256" key="9">
    <source>
        <dbReference type="ARBA" id="ARBA00023329"/>
    </source>
</evidence>
<dbReference type="InterPro" id="IPR011012">
    <property type="entry name" value="Longin-like_dom_sf"/>
</dbReference>
<reference evidence="14" key="1">
    <citation type="submission" date="2016-10" db="EMBL/GenBank/DDBJ databases">
        <authorList>
            <person name="Benchimol M."/>
            <person name="Almeida L.G."/>
            <person name="Vasconcelos A.T."/>
            <person name="Perreira-Neves A."/>
            <person name="Rosa I.A."/>
            <person name="Tasca T."/>
            <person name="Bogo M.R."/>
            <person name="de Souza W."/>
        </authorList>
    </citation>
    <scope>NUCLEOTIDE SEQUENCE [LARGE SCALE GENOMIC DNA]</scope>
    <source>
        <strain evidence="14">K</strain>
    </source>
</reference>
<dbReference type="InterPro" id="IPR022775">
    <property type="entry name" value="AP_mu_sigma_su"/>
</dbReference>
<dbReference type="RefSeq" id="XP_068346015.1">
    <property type="nucleotide sequence ID" value="XM_068496523.1"/>
</dbReference>
<dbReference type="InterPro" id="IPR036168">
    <property type="entry name" value="AP2_Mu_C_sf"/>
</dbReference>
<dbReference type="FunFam" id="3.30.450.60:FF:000003">
    <property type="entry name" value="Coatomer subunit delta"/>
    <property type="match status" value="1"/>
</dbReference>